<keyword evidence="1" id="KW-0175">Coiled coil</keyword>
<dbReference type="EMBL" id="KB528801">
    <property type="protein sequence ID" value="EMP35296.1"/>
    <property type="molecule type" value="Genomic_DNA"/>
</dbReference>
<keyword evidence="5" id="KW-1185">Reference proteome</keyword>
<evidence type="ECO:0000256" key="2">
    <source>
        <dbReference type="SAM" id="MobiDB-lite"/>
    </source>
</evidence>
<dbReference type="InterPro" id="IPR044822">
    <property type="entry name" value="Myb_DNA-bind_4"/>
</dbReference>
<dbReference type="Gene3D" id="1.10.10.60">
    <property type="entry name" value="Homeodomain-like"/>
    <property type="match status" value="1"/>
</dbReference>
<dbReference type="PANTHER" id="PTHR47595">
    <property type="entry name" value="HEAT SHOCK 70 KDA PROTEIN 14"/>
    <property type="match status" value="1"/>
</dbReference>
<protein>
    <submittedName>
        <fullName evidence="4">Zinc finger and SCAN domain-containing protein 29</fullName>
    </submittedName>
</protein>
<evidence type="ECO:0000259" key="3">
    <source>
        <dbReference type="Pfam" id="PF13837"/>
    </source>
</evidence>
<feature type="region of interest" description="Disordered" evidence="2">
    <location>
        <begin position="135"/>
        <end position="154"/>
    </location>
</feature>
<name>M7BBH8_CHEMY</name>
<gene>
    <name evidence="4" type="ORF">UY3_07548</name>
</gene>
<dbReference type="Pfam" id="PF13837">
    <property type="entry name" value="Myb_DNA-bind_4"/>
    <property type="match status" value="1"/>
</dbReference>
<proteinExistence type="predicted"/>
<organism evidence="4 5">
    <name type="scientific">Chelonia mydas</name>
    <name type="common">Green sea-turtle</name>
    <name type="synonym">Chelonia agassizi</name>
    <dbReference type="NCBI Taxonomy" id="8469"/>
    <lineage>
        <taxon>Eukaryota</taxon>
        <taxon>Metazoa</taxon>
        <taxon>Chordata</taxon>
        <taxon>Craniata</taxon>
        <taxon>Vertebrata</taxon>
        <taxon>Euteleostomi</taxon>
        <taxon>Archelosauria</taxon>
        <taxon>Testudinata</taxon>
        <taxon>Testudines</taxon>
        <taxon>Cryptodira</taxon>
        <taxon>Durocryptodira</taxon>
        <taxon>Americhelydia</taxon>
        <taxon>Chelonioidea</taxon>
        <taxon>Cheloniidae</taxon>
        <taxon>Chelonia</taxon>
    </lineage>
</organism>
<dbReference type="Proteomes" id="UP000031443">
    <property type="component" value="Unassembled WGS sequence"/>
</dbReference>
<reference evidence="5" key="1">
    <citation type="journal article" date="2013" name="Nat. Genet.">
        <title>The draft genomes of soft-shell turtle and green sea turtle yield insights into the development and evolution of the turtle-specific body plan.</title>
        <authorList>
            <person name="Wang Z."/>
            <person name="Pascual-Anaya J."/>
            <person name="Zadissa A."/>
            <person name="Li W."/>
            <person name="Niimura Y."/>
            <person name="Huang Z."/>
            <person name="Li C."/>
            <person name="White S."/>
            <person name="Xiong Z."/>
            <person name="Fang D."/>
            <person name="Wang B."/>
            <person name="Ming Y."/>
            <person name="Chen Y."/>
            <person name="Zheng Y."/>
            <person name="Kuraku S."/>
            <person name="Pignatelli M."/>
            <person name="Herrero J."/>
            <person name="Beal K."/>
            <person name="Nozawa M."/>
            <person name="Li Q."/>
            <person name="Wang J."/>
            <person name="Zhang H."/>
            <person name="Yu L."/>
            <person name="Shigenobu S."/>
            <person name="Wang J."/>
            <person name="Liu J."/>
            <person name="Flicek P."/>
            <person name="Searle S."/>
            <person name="Wang J."/>
            <person name="Kuratani S."/>
            <person name="Yin Y."/>
            <person name="Aken B."/>
            <person name="Zhang G."/>
            <person name="Irie N."/>
        </authorList>
    </citation>
    <scope>NUCLEOTIDE SEQUENCE [LARGE SCALE GENOMIC DNA]</scope>
</reference>
<evidence type="ECO:0000256" key="1">
    <source>
        <dbReference type="SAM" id="Coils"/>
    </source>
</evidence>
<evidence type="ECO:0000313" key="5">
    <source>
        <dbReference type="Proteomes" id="UP000031443"/>
    </source>
</evidence>
<evidence type="ECO:0000313" key="4">
    <source>
        <dbReference type="EMBL" id="EMP35296.1"/>
    </source>
</evidence>
<dbReference type="PANTHER" id="PTHR47595:SF1">
    <property type="entry name" value="MYB_SANT-LIKE DNA-BINDING DOMAIN-CONTAINING PROTEIN"/>
    <property type="match status" value="1"/>
</dbReference>
<feature type="domain" description="Myb/SANT-like DNA-binding" evidence="3">
    <location>
        <begin position="20"/>
        <end position="107"/>
    </location>
</feature>
<dbReference type="AlphaFoldDB" id="M7BBH8"/>
<sequence>MQSPPFQETTQSWIRRRAPAWAEQEVLDLIACWGDESVMAELRSKKRNANTYAKVSRAMTERGYSRDTEQCRTKIKELRQAYQKAREANGCSESQPHTCRFSLELHAIMGGDDTTTPPLYMDTCKGGVAWSKEDEFLEDEEEEEEDSAQAASGESVFSSSQELFLTLEPIASPYSQSMLPDHDPGEGTSGLAHVTSIVKSVSFLVHVACAKQGVIERQSPCSQFRCLAPICNSSEPRLQGKLCSTLG</sequence>
<feature type="coiled-coil region" evidence="1">
    <location>
        <begin position="68"/>
        <end position="95"/>
    </location>
</feature>
<feature type="compositionally biased region" description="Acidic residues" evidence="2">
    <location>
        <begin position="135"/>
        <end position="147"/>
    </location>
</feature>
<accession>M7BBH8</accession>
<dbReference type="FunFam" id="1.10.10.60:FF:000032">
    <property type="entry name" value="Zinc finger and SCAN domain-containing 20"/>
    <property type="match status" value="1"/>
</dbReference>